<keyword evidence="2" id="KW-1185">Reference proteome</keyword>
<dbReference type="PIRSF" id="PIRSF010372">
    <property type="entry name" value="PaiB"/>
    <property type="match status" value="1"/>
</dbReference>
<proteinExistence type="predicted"/>
<evidence type="ECO:0000313" key="1">
    <source>
        <dbReference type="EMBL" id="GAA1504489.1"/>
    </source>
</evidence>
<dbReference type="InterPro" id="IPR007396">
    <property type="entry name" value="TR_PAI2-type"/>
</dbReference>
<evidence type="ECO:0000313" key="2">
    <source>
        <dbReference type="Proteomes" id="UP001501470"/>
    </source>
</evidence>
<dbReference type="EMBL" id="BAAAQD010000002">
    <property type="protein sequence ID" value="GAA1504489.1"/>
    <property type="molecule type" value="Genomic_DNA"/>
</dbReference>
<dbReference type="PANTHER" id="PTHR35802:SF1">
    <property type="entry name" value="PROTEASE SYNTHASE AND SPORULATION PROTEIN PAI 2"/>
    <property type="match status" value="1"/>
</dbReference>
<dbReference type="Gene3D" id="2.30.110.10">
    <property type="entry name" value="Electron Transport, Fmn-binding Protein, Chain A"/>
    <property type="match status" value="1"/>
</dbReference>
<name>A0ABN1ZUY4_9ACTN</name>
<dbReference type="Pfam" id="PF04299">
    <property type="entry name" value="FMN_bind_2"/>
    <property type="match status" value="1"/>
</dbReference>
<protein>
    <submittedName>
        <fullName evidence="1">FMN-binding negative transcriptional regulator</fullName>
    </submittedName>
</protein>
<dbReference type="SUPFAM" id="SSF50475">
    <property type="entry name" value="FMN-binding split barrel"/>
    <property type="match status" value="1"/>
</dbReference>
<sequence>MYVPAHFAAPSEAAVHELLSRPAASDLVTWDGRQMVATTLPLLFDPDAGALLGHVARNNTQWQHTATEALVIVRGPDAYVTPSAYATKHEHGRVVPTWNYITAHVYGTLVAHDDPAWTETLVRRLTTLHESARPSPWSVDDAPRPFIEGQLRAIVGVEIAITRIEAKWKLSQNRSPADIAGVRASLATGTAPERQVAAAMSDTPHPPA</sequence>
<dbReference type="PANTHER" id="PTHR35802">
    <property type="entry name" value="PROTEASE SYNTHASE AND SPORULATION PROTEIN PAI 2"/>
    <property type="match status" value="1"/>
</dbReference>
<accession>A0ABN1ZUY4</accession>
<gene>
    <name evidence="1" type="ORF">GCM10009827_017230</name>
</gene>
<dbReference type="Proteomes" id="UP001501470">
    <property type="component" value="Unassembled WGS sequence"/>
</dbReference>
<dbReference type="RefSeq" id="WP_344501244.1">
    <property type="nucleotide sequence ID" value="NZ_BAAAQD010000002.1"/>
</dbReference>
<dbReference type="InterPro" id="IPR012349">
    <property type="entry name" value="Split_barrel_FMN-bd"/>
</dbReference>
<reference evidence="1 2" key="1">
    <citation type="journal article" date="2019" name="Int. J. Syst. Evol. Microbiol.">
        <title>The Global Catalogue of Microorganisms (GCM) 10K type strain sequencing project: providing services to taxonomists for standard genome sequencing and annotation.</title>
        <authorList>
            <consortium name="The Broad Institute Genomics Platform"/>
            <consortium name="The Broad Institute Genome Sequencing Center for Infectious Disease"/>
            <person name="Wu L."/>
            <person name="Ma J."/>
        </authorList>
    </citation>
    <scope>NUCLEOTIDE SEQUENCE [LARGE SCALE GENOMIC DNA]</scope>
    <source>
        <strain evidence="1 2">JCM 15933</strain>
    </source>
</reference>
<organism evidence="1 2">
    <name type="scientific">Dactylosporangium maewongense</name>
    <dbReference type="NCBI Taxonomy" id="634393"/>
    <lineage>
        <taxon>Bacteria</taxon>
        <taxon>Bacillati</taxon>
        <taxon>Actinomycetota</taxon>
        <taxon>Actinomycetes</taxon>
        <taxon>Micromonosporales</taxon>
        <taxon>Micromonosporaceae</taxon>
        <taxon>Dactylosporangium</taxon>
    </lineage>
</organism>
<comment type="caution">
    <text evidence="1">The sequence shown here is derived from an EMBL/GenBank/DDBJ whole genome shotgun (WGS) entry which is preliminary data.</text>
</comment>